<evidence type="ECO:0000259" key="4">
    <source>
        <dbReference type="PROSITE" id="PS51819"/>
    </source>
</evidence>
<evidence type="ECO:0000256" key="3">
    <source>
        <dbReference type="ARBA" id="ARBA00023251"/>
    </source>
</evidence>
<proteinExistence type="inferred from homology"/>
<dbReference type="EMBL" id="LR590484">
    <property type="protein sequence ID" value="VTR41963.1"/>
    <property type="molecule type" value="Genomic_DNA"/>
</dbReference>
<evidence type="ECO:0000256" key="1">
    <source>
        <dbReference type="ARBA" id="ARBA00011051"/>
    </source>
</evidence>
<comment type="similarity">
    <text evidence="1">Belongs to the bleomycin resistance protein family.</text>
</comment>
<keyword evidence="3" id="KW-0046">Antibiotic resistance</keyword>
<dbReference type="InterPro" id="IPR000335">
    <property type="entry name" value="Bleomycin-R"/>
</dbReference>
<dbReference type="Gene3D" id="3.10.180.10">
    <property type="entry name" value="2,3-Dihydroxybiphenyl 1,2-Dioxygenase, domain 1"/>
    <property type="match status" value="1"/>
</dbReference>
<dbReference type="Pfam" id="PF00903">
    <property type="entry name" value="Glyoxalase"/>
    <property type="match status" value="1"/>
</dbReference>
<evidence type="ECO:0000313" key="6">
    <source>
        <dbReference type="Proteomes" id="UP000308196"/>
    </source>
</evidence>
<feature type="domain" description="VOC" evidence="4">
    <location>
        <begin position="4"/>
        <end position="118"/>
    </location>
</feature>
<name>A0A4U9V7V4_9SPHI</name>
<dbReference type="RefSeq" id="WP_037534563.1">
    <property type="nucleotide sequence ID" value="NZ_CP141191.1"/>
</dbReference>
<protein>
    <recommendedName>
        <fullName evidence="2">Bleomycin resistance protein</fullName>
    </recommendedName>
</protein>
<evidence type="ECO:0000313" key="5">
    <source>
        <dbReference type="EMBL" id="VTR41963.1"/>
    </source>
</evidence>
<sequence>MKLTAIHPKLPMRDKAVTSDFYLNQLGFSNCNSEDYPDYLMIRKDQVEIHFFEYRELPPEDNYGMIYIRTDDIQQLYQSFLKKNIAIHPNGGLTRKPWGQWEFSILDPDNNLLTFGQAE</sequence>
<gene>
    <name evidence="5" type="primary">ble</name>
    <name evidence="5" type="ORF">NCTC11429_02615</name>
</gene>
<organism evidence="5 6">
    <name type="scientific">Sphingobacterium thalpophilum</name>
    <dbReference type="NCBI Taxonomy" id="259"/>
    <lineage>
        <taxon>Bacteria</taxon>
        <taxon>Pseudomonadati</taxon>
        <taxon>Bacteroidota</taxon>
        <taxon>Sphingobacteriia</taxon>
        <taxon>Sphingobacteriales</taxon>
        <taxon>Sphingobacteriaceae</taxon>
        <taxon>Sphingobacterium</taxon>
    </lineage>
</organism>
<dbReference type="CDD" id="cd08349">
    <property type="entry name" value="BLMA_like"/>
    <property type="match status" value="1"/>
</dbReference>
<accession>A0A4U9V7V4</accession>
<dbReference type="SUPFAM" id="SSF54593">
    <property type="entry name" value="Glyoxalase/Bleomycin resistance protein/Dihydroxybiphenyl dioxygenase"/>
    <property type="match status" value="1"/>
</dbReference>
<dbReference type="AlphaFoldDB" id="A0A4U9V7V4"/>
<dbReference type="InterPro" id="IPR029068">
    <property type="entry name" value="Glyas_Bleomycin-R_OHBP_Dase"/>
</dbReference>
<dbReference type="Proteomes" id="UP000308196">
    <property type="component" value="Chromosome"/>
</dbReference>
<reference evidence="5 6" key="1">
    <citation type="submission" date="2019-05" db="EMBL/GenBank/DDBJ databases">
        <authorList>
            <consortium name="Pathogen Informatics"/>
        </authorList>
    </citation>
    <scope>NUCLEOTIDE SEQUENCE [LARGE SCALE GENOMIC DNA]</scope>
    <source>
        <strain evidence="5 6">NCTC11429</strain>
    </source>
</reference>
<evidence type="ECO:0000256" key="2">
    <source>
        <dbReference type="ARBA" id="ARBA00021572"/>
    </source>
</evidence>
<dbReference type="GO" id="GO:0046677">
    <property type="term" value="P:response to antibiotic"/>
    <property type="evidence" value="ECO:0007669"/>
    <property type="project" value="UniProtKB-KW"/>
</dbReference>
<dbReference type="GeneID" id="78463320"/>
<dbReference type="KEGG" id="stha:NCTC11429_02615"/>
<dbReference type="PROSITE" id="PS51819">
    <property type="entry name" value="VOC"/>
    <property type="match status" value="1"/>
</dbReference>
<dbReference type="InterPro" id="IPR004360">
    <property type="entry name" value="Glyas_Fos-R_dOase_dom"/>
</dbReference>
<dbReference type="InterPro" id="IPR037523">
    <property type="entry name" value="VOC_core"/>
</dbReference>
<dbReference type="STRING" id="1123265.GCA_000686625_02215"/>